<comment type="similarity">
    <text evidence="2">Belongs to the inorganic phosphate transporter (PiT) (TC 2.A.20) family.</text>
</comment>
<evidence type="ECO:0000256" key="2">
    <source>
        <dbReference type="ARBA" id="ARBA00009916"/>
    </source>
</evidence>
<proteinExistence type="inferred from homology"/>
<accession>A0AAV4MDH5</accession>
<evidence type="ECO:0000313" key="11">
    <source>
        <dbReference type="Proteomes" id="UP001054945"/>
    </source>
</evidence>
<gene>
    <name evidence="10" type="primary">slc20a2</name>
    <name evidence="10" type="ORF">CEXT_462001</name>
</gene>
<dbReference type="GO" id="GO:0035435">
    <property type="term" value="P:phosphate ion transmembrane transport"/>
    <property type="evidence" value="ECO:0007669"/>
    <property type="project" value="TreeGrafter"/>
</dbReference>
<dbReference type="EMBL" id="BPLR01019586">
    <property type="protein sequence ID" value="GIX69461.1"/>
    <property type="molecule type" value="Genomic_DNA"/>
</dbReference>
<organism evidence="10 11">
    <name type="scientific">Caerostris extrusa</name>
    <name type="common">Bark spider</name>
    <name type="synonym">Caerostris bankana</name>
    <dbReference type="NCBI Taxonomy" id="172846"/>
    <lineage>
        <taxon>Eukaryota</taxon>
        <taxon>Metazoa</taxon>
        <taxon>Ecdysozoa</taxon>
        <taxon>Arthropoda</taxon>
        <taxon>Chelicerata</taxon>
        <taxon>Arachnida</taxon>
        <taxon>Araneae</taxon>
        <taxon>Araneomorphae</taxon>
        <taxon>Entelegynae</taxon>
        <taxon>Araneoidea</taxon>
        <taxon>Araneidae</taxon>
        <taxon>Caerostris</taxon>
    </lineage>
</organism>
<reference evidence="10 11" key="1">
    <citation type="submission" date="2021-06" db="EMBL/GenBank/DDBJ databases">
        <title>Caerostris extrusa draft genome.</title>
        <authorList>
            <person name="Kono N."/>
            <person name="Arakawa K."/>
        </authorList>
    </citation>
    <scope>NUCLEOTIDE SEQUENCE [LARGE SCALE GENOMIC DNA]</scope>
</reference>
<dbReference type="PANTHER" id="PTHR11101:SF80">
    <property type="entry name" value="PHOSPHATE TRANSPORTER"/>
    <property type="match status" value="1"/>
</dbReference>
<keyword evidence="11" id="KW-1185">Reference proteome</keyword>
<comment type="caution">
    <text evidence="10">The sequence shown here is derived from an EMBL/GenBank/DDBJ whole genome shotgun (WGS) entry which is preliminary data.</text>
</comment>
<evidence type="ECO:0000256" key="1">
    <source>
        <dbReference type="ARBA" id="ARBA00004141"/>
    </source>
</evidence>
<keyword evidence="6 9" id="KW-1133">Transmembrane helix</keyword>
<keyword evidence="4" id="KW-0592">Phosphate transport</keyword>
<dbReference type="Proteomes" id="UP001054945">
    <property type="component" value="Unassembled WGS sequence"/>
</dbReference>
<evidence type="ECO:0000256" key="9">
    <source>
        <dbReference type="SAM" id="Phobius"/>
    </source>
</evidence>
<evidence type="ECO:0000256" key="3">
    <source>
        <dbReference type="ARBA" id="ARBA00022448"/>
    </source>
</evidence>
<dbReference type="Pfam" id="PF01384">
    <property type="entry name" value="PHO4"/>
    <property type="match status" value="1"/>
</dbReference>
<dbReference type="GO" id="GO:0005315">
    <property type="term" value="F:phosphate transmembrane transporter activity"/>
    <property type="evidence" value="ECO:0007669"/>
    <property type="project" value="InterPro"/>
</dbReference>
<keyword evidence="7 9" id="KW-0472">Membrane</keyword>
<dbReference type="GO" id="GO:0016020">
    <property type="term" value="C:membrane"/>
    <property type="evidence" value="ECO:0007669"/>
    <property type="project" value="UniProtKB-SubCell"/>
</dbReference>
<dbReference type="InterPro" id="IPR001204">
    <property type="entry name" value="Phos_transporter"/>
</dbReference>
<evidence type="ECO:0000256" key="7">
    <source>
        <dbReference type="ARBA" id="ARBA00023136"/>
    </source>
</evidence>
<dbReference type="AlphaFoldDB" id="A0AAV4MDH5"/>
<feature type="non-terminal residue" evidence="10">
    <location>
        <position position="1"/>
    </location>
</feature>
<evidence type="ECO:0000256" key="6">
    <source>
        <dbReference type="ARBA" id="ARBA00022989"/>
    </source>
</evidence>
<keyword evidence="5 9" id="KW-0812">Transmembrane</keyword>
<evidence type="ECO:0000256" key="5">
    <source>
        <dbReference type="ARBA" id="ARBA00022692"/>
    </source>
</evidence>
<dbReference type="PANTHER" id="PTHR11101">
    <property type="entry name" value="PHOSPHATE TRANSPORTER"/>
    <property type="match status" value="1"/>
</dbReference>
<feature type="transmembrane region" description="Helical" evidence="9">
    <location>
        <begin position="6"/>
        <end position="26"/>
    </location>
</feature>
<name>A0AAV4MDH5_CAEEX</name>
<comment type="subcellular location">
    <subcellularLocation>
        <location evidence="1">Membrane</location>
        <topology evidence="1">Multi-pass membrane protein</topology>
    </subcellularLocation>
</comment>
<sequence>LKLDKVPAWGGVTISAIIAIIVAIAIRVKLVPKERKKGNTTREQNELALENPIALDENEEESDDSRPEVANLFKSLQVMTAVFGSFAHGGNDVSNAIAPLVSMWLIYSDNQDGETPAWLLIYGGIGISAGLWIMGRKVIETMGKDLTKITPTSGFTIEIGTATTVLLASKLGLPISTTHCKVGSVVFVGCARTRSTKDVDLKLFRSIILAWVVTLPFTALFSAIMLLGLYAMTVP</sequence>
<feature type="region of interest" description="Disordered" evidence="8">
    <location>
        <begin position="37"/>
        <end position="66"/>
    </location>
</feature>
<feature type="transmembrane region" description="Helical" evidence="9">
    <location>
        <begin position="207"/>
        <end position="232"/>
    </location>
</feature>
<keyword evidence="3" id="KW-0813">Transport</keyword>
<protein>
    <submittedName>
        <fullName evidence="10">Sodium-dependent phosphate transporter 2</fullName>
    </submittedName>
</protein>
<feature type="transmembrane region" description="Helical" evidence="9">
    <location>
        <begin position="81"/>
        <end position="105"/>
    </location>
</feature>
<evidence type="ECO:0000256" key="4">
    <source>
        <dbReference type="ARBA" id="ARBA00022592"/>
    </source>
</evidence>
<evidence type="ECO:0000256" key="8">
    <source>
        <dbReference type="SAM" id="MobiDB-lite"/>
    </source>
</evidence>
<feature type="transmembrane region" description="Helical" evidence="9">
    <location>
        <begin position="117"/>
        <end position="134"/>
    </location>
</feature>
<evidence type="ECO:0000313" key="10">
    <source>
        <dbReference type="EMBL" id="GIX69461.1"/>
    </source>
</evidence>